<evidence type="ECO:0000313" key="3">
    <source>
        <dbReference type="Proteomes" id="UP000321245"/>
    </source>
</evidence>
<dbReference type="EMBL" id="BJXC01000006">
    <property type="protein sequence ID" value="GEM51484.1"/>
    <property type="molecule type" value="Genomic_DNA"/>
</dbReference>
<proteinExistence type="predicted"/>
<dbReference type="OrthoDB" id="7868084at2"/>
<feature type="transmembrane region" description="Helical" evidence="1">
    <location>
        <begin position="20"/>
        <end position="41"/>
    </location>
</feature>
<dbReference type="GeneID" id="84651700"/>
<keyword evidence="1" id="KW-0812">Transmembrane</keyword>
<keyword evidence="3" id="KW-1185">Reference proteome</keyword>
<feature type="transmembrane region" description="Helical" evidence="1">
    <location>
        <begin position="128"/>
        <end position="145"/>
    </location>
</feature>
<gene>
    <name evidence="2" type="ORF">EB1_12740</name>
</gene>
<dbReference type="RefSeq" id="WP_019976046.1">
    <property type="nucleotide sequence ID" value="NZ_BJXC01000006.1"/>
</dbReference>
<sequence>MDILKFSIAWAKAELVSAKIVWLFSLLVLATASVFLFWGKAIMVKAFVIPLFVAGVFLITVGIGLYSANKPRIAQFEKEALEDERGLLDREIARTTKSEAQFKIVFTVLPTLAILSALLLFFPVSPTWRATSIVLVLMCVFLLLVDSQTAARNTRYRNQLLTLKK</sequence>
<keyword evidence="1" id="KW-1133">Transmembrane helix</keyword>
<protein>
    <submittedName>
        <fullName evidence="2">Uncharacterized protein</fullName>
    </submittedName>
</protein>
<reference evidence="2 3" key="1">
    <citation type="submission" date="2019-07" db="EMBL/GenBank/DDBJ databases">
        <title>Whole genome shotgun sequence of Empedobacter brevis NBRC 14943.</title>
        <authorList>
            <person name="Hosoyama A."/>
            <person name="Uohara A."/>
            <person name="Ohji S."/>
            <person name="Ichikawa N."/>
        </authorList>
    </citation>
    <scope>NUCLEOTIDE SEQUENCE [LARGE SCALE GENOMIC DNA]</scope>
    <source>
        <strain evidence="2 3">NBRC 14943</strain>
    </source>
</reference>
<name>A0A511NF74_9FLAO</name>
<dbReference type="STRING" id="1218108.GCA_000382425_02572"/>
<accession>A0A511NF74</accession>
<feature type="transmembrane region" description="Helical" evidence="1">
    <location>
        <begin position="47"/>
        <end position="68"/>
    </location>
</feature>
<organism evidence="2 3">
    <name type="scientific">Empedobacter brevis NBRC 14943 = ATCC 43319</name>
    <dbReference type="NCBI Taxonomy" id="1218108"/>
    <lineage>
        <taxon>Bacteria</taxon>
        <taxon>Pseudomonadati</taxon>
        <taxon>Bacteroidota</taxon>
        <taxon>Flavobacteriia</taxon>
        <taxon>Flavobacteriales</taxon>
        <taxon>Weeksellaceae</taxon>
        <taxon>Empedobacter</taxon>
    </lineage>
</organism>
<comment type="caution">
    <text evidence="2">The sequence shown here is derived from an EMBL/GenBank/DDBJ whole genome shotgun (WGS) entry which is preliminary data.</text>
</comment>
<evidence type="ECO:0000313" key="2">
    <source>
        <dbReference type="EMBL" id="GEM51484.1"/>
    </source>
</evidence>
<dbReference type="AlphaFoldDB" id="A0A511NF74"/>
<keyword evidence="1" id="KW-0472">Membrane</keyword>
<dbReference type="Proteomes" id="UP000321245">
    <property type="component" value="Unassembled WGS sequence"/>
</dbReference>
<feature type="transmembrane region" description="Helical" evidence="1">
    <location>
        <begin position="104"/>
        <end position="122"/>
    </location>
</feature>
<evidence type="ECO:0000256" key="1">
    <source>
        <dbReference type="SAM" id="Phobius"/>
    </source>
</evidence>